<evidence type="ECO:0000256" key="5">
    <source>
        <dbReference type="ARBA" id="ARBA00007417"/>
    </source>
</evidence>
<evidence type="ECO:0000256" key="12">
    <source>
        <dbReference type="ARBA" id="ARBA00023268"/>
    </source>
</evidence>
<evidence type="ECO:0000259" key="18">
    <source>
        <dbReference type="PROSITE" id="PS51747"/>
    </source>
</evidence>
<dbReference type="GO" id="GO:0008270">
    <property type="term" value="F:zinc ion binding"/>
    <property type="evidence" value="ECO:0007669"/>
    <property type="project" value="InterPro"/>
</dbReference>
<dbReference type="SUPFAM" id="SSF53597">
    <property type="entry name" value="Dihydrofolate reductase-like"/>
    <property type="match status" value="1"/>
</dbReference>
<feature type="domain" description="CMP/dCMP-type deaminase" evidence="18">
    <location>
        <begin position="17"/>
        <end position="140"/>
    </location>
</feature>
<dbReference type="OrthoDB" id="9800865at2"/>
<comment type="pathway">
    <text evidence="2 13">Cofactor biosynthesis; riboflavin biosynthesis; 5-amino-6-(D-ribitylamino)uracil from GTP: step 2/4.</text>
</comment>
<keyword evidence="11 13" id="KW-0560">Oxidoreductase</keyword>
<evidence type="ECO:0000256" key="10">
    <source>
        <dbReference type="ARBA" id="ARBA00022857"/>
    </source>
</evidence>
<dbReference type="InterPro" id="IPR002734">
    <property type="entry name" value="RibDG_C"/>
</dbReference>
<dbReference type="AlphaFoldDB" id="A0A5C5WH72"/>
<dbReference type="PANTHER" id="PTHR38011">
    <property type="entry name" value="DIHYDROFOLATE REDUCTASE FAMILY PROTEIN (AFU_ORTHOLOGUE AFUA_8G06820)"/>
    <property type="match status" value="1"/>
</dbReference>
<comment type="catalytic activity">
    <reaction evidence="13">
        <text>5-amino-6-(5-phospho-D-ribitylamino)uracil + NADP(+) = 5-amino-6-(5-phospho-D-ribosylamino)uracil + NADPH + H(+)</text>
        <dbReference type="Rhea" id="RHEA:17845"/>
        <dbReference type="ChEBI" id="CHEBI:15378"/>
        <dbReference type="ChEBI" id="CHEBI:57783"/>
        <dbReference type="ChEBI" id="CHEBI:58349"/>
        <dbReference type="ChEBI" id="CHEBI:58421"/>
        <dbReference type="ChEBI" id="CHEBI:58453"/>
        <dbReference type="EC" id="1.1.1.193"/>
    </reaction>
</comment>
<protein>
    <recommendedName>
        <fullName evidence="13">Riboflavin biosynthesis protein RibD</fullName>
    </recommendedName>
    <domain>
        <recommendedName>
            <fullName evidence="13">Diaminohydroxyphosphoribosylaminopyrimidine deaminase</fullName>
            <shortName evidence="13">DRAP deaminase</shortName>
            <ecNumber evidence="13">3.5.4.26</ecNumber>
        </recommendedName>
        <alternativeName>
            <fullName evidence="13">Riboflavin-specific deaminase</fullName>
        </alternativeName>
    </domain>
    <domain>
        <recommendedName>
            <fullName evidence="13">5-amino-6-(5-phosphoribosylamino)uracil reductase</fullName>
            <ecNumber evidence="13">1.1.1.193</ecNumber>
        </recommendedName>
        <alternativeName>
            <fullName evidence="13">HTP reductase</fullName>
        </alternativeName>
    </domain>
</protein>
<dbReference type="Gene3D" id="3.40.430.10">
    <property type="entry name" value="Dihydrofolate Reductase, subunit A"/>
    <property type="match status" value="1"/>
</dbReference>
<dbReference type="InterPro" id="IPR024072">
    <property type="entry name" value="DHFR-like_dom_sf"/>
</dbReference>
<evidence type="ECO:0000313" key="19">
    <source>
        <dbReference type="EMBL" id="TWT50000.1"/>
    </source>
</evidence>
<evidence type="ECO:0000256" key="3">
    <source>
        <dbReference type="ARBA" id="ARBA00004910"/>
    </source>
</evidence>
<dbReference type="InterPro" id="IPR016192">
    <property type="entry name" value="APOBEC/CMP_deaminase_Zn-bd"/>
</dbReference>
<feature type="binding site" evidence="15">
    <location>
        <position position="217"/>
    </location>
    <ligand>
        <name>NADP(+)</name>
        <dbReference type="ChEBI" id="CHEBI:58349"/>
    </ligand>
</feature>
<feature type="binding site" evidence="15">
    <location>
        <position position="171"/>
    </location>
    <ligand>
        <name>NADP(+)</name>
        <dbReference type="ChEBI" id="CHEBI:58349"/>
    </ligand>
</feature>
<dbReference type="InterPro" id="IPR004794">
    <property type="entry name" value="Eubact_RibD"/>
</dbReference>
<dbReference type="FunFam" id="3.40.140.10:FF:000025">
    <property type="entry name" value="Riboflavin biosynthesis protein RibD"/>
    <property type="match status" value="1"/>
</dbReference>
<name>A0A5C5WH72_9PLAN</name>
<feature type="binding site" evidence="15">
    <location>
        <position position="213"/>
    </location>
    <ligand>
        <name>NADP(+)</name>
        <dbReference type="ChEBI" id="CHEBI:58349"/>
    </ligand>
</feature>
<dbReference type="NCBIfam" id="TIGR00326">
    <property type="entry name" value="eubact_ribD"/>
    <property type="match status" value="1"/>
</dbReference>
<dbReference type="EMBL" id="SIHI01000015">
    <property type="protein sequence ID" value="TWT50000.1"/>
    <property type="molecule type" value="Genomic_DNA"/>
</dbReference>
<evidence type="ECO:0000256" key="9">
    <source>
        <dbReference type="ARBA" id="ARBA00022833"/>
    </source>
</evidence>
<dbReference type="InterPro" id="IPR002125">
    <property type="entry name" value="CMP_dCMP_dom"/>
</dbReference>
<evidence type="ECO:0000256" key="4">
    <source>
        <dbReference type="ARBA" id="ARBA00005259"/>
    </source>
</evidence>
<evidence type="ECO:0000256" key="1">
    <source>
        <dbReference type="ARBA" id="ARBA00002151"/>
    </source>
</evidence>
<dbReference type="NCBIfam" id="TIGR00227">
    <property type="entry name" value="ribD_Cterm"/>
    <property type="match status" value="1"/>
</dbReference>
<comment type="pathway">
    <text evidence="3 13">Cofactor biosynthesis; riboflavin biosynthesis; 5-amino-6-(D-ribitylamino)uracil from GTP: step 3/4.</text>
</comment>
<dbReference type="GO" id="GO:0008703">
    <property type="term" value="F:5-amino-6-(5-phosphoribosylamino)uracil reductase activity"/>
    <property type="evidence" value="ECO:0007669"/>
    <property type="project" value="UniProtKB-EC"/>
</dbReference>
<feature type="binding site" evidence="15">
    <location>
        <position position="187"/>
    </location>
    <ligand>
        <name>NADP(+)</name>
        <dbReference type="ChEBI" id="CHEBI:58349"/>
    </ligand>
</feature>
<feature type="region of interest" description="Disordered" evidence="17">
    <location>
        <begin position="1"/>
        <end position="22"/>
    </location>
</feature>
<evidence type="ECO:0000256" key="11">
    <source>
        <dbReference type="ARBA" id="ARBA00023002"/>
    </source>
</evidence>
<organism evidence="19 20">
    <name type="scientific">Thalassoglobus neptunius</name>
    <dbReference type="NCBI Taxonomy" id="1938619"/>
    <lineage>
        <taxon>Bacteria</taxon>
        <taxon>Pseudomonadati</taxon>
        <taxon>Planctomycetota</taxon>
        <taxon>Planctomycetia</taxon>
        <taxon>Planctomycetales</taxon>
        <taxon>Planctomycetaceae</taxon>
        <taxon>Thalassoglobus</taxon>
    </lineage>
</organism>
<feature type="compositionally biased region" description="Basic and acidic residues" evidence="17">
    <location>
        <begin position="12"/>
        <end position="22"/>
    </location>
</feature>
<keyword evidence="9 13" id="KW-0862">Zinc</keyword>
<feature type="binding site" evidence="16">
    <location>
        <position position="67"/>
    </location>
    <ligand>
        <name>Zn(2+)</name>
        <dbReference type="ChEBI" id="CHEBI:29105"/>
        <note>catalytic</note>
    </ligand>
</feature>
<feature type="binding site" evidence="16">
    <location>
        <position position="92"/>
    </location>
    <ligand>
        <name>Zn(2+)</name>
        <dbReference type="ChEBI" id="CHEBI:29105"/>
        <note>catalytic</note>
    </ligand>
</feature>
<dbReference type="Pfam" id="PF01872">
    <property type="entry name" value="RibD_C"/>
    <property type="match status" value="1"/>
</dbReference>
<feature type="binding site" evidence="15">
    <location>
        <position position="185"/>
    </location>
    <ligand>
        <name>substrate</name>
    </ligand>
</feature>
<feature type="binding site" evidence="15">
    <location>
        <position position="224"/>
    </location>
    <ligand>
        <name>substrate</name>
    </ligand>
</feature>
<keyword evidence="7 13" id="KW-0479">Metal-binding</keyword>
<keyword evidence="10 13" id="KW-0521">NADP</keyword>
<dbReference type="EC" id="3.5.4.26" evidence="13"/>
<feature type="binding site" evidence="15">
    <location>
        <begin position="314"/>
        <end position="320"/>
    </location>
    <ligand>
        <name>NADP(+)</name>
        <dbReference type="ChEBI" id="CHEBI:58349"/>
    </ligand>
</feature>
<comment type="similarity">
    <text evidence="4 13">In the N-terminal section; belongs to the cytidine and deoxycytidylate deaminase family.</text>
</comment>
<keyword evidence="8 13" id="KW-0378">Hydrolase</keyword>
<dbReference type="CDD" id="cd01284">
    <property type="entry name" value="Riboflavin_deaminase-reductase"/>
    <property type="match status" value="1"/>
</dbReference>
<dbReference type="GO" id="GO:0009231">
    <property type="term" value="P:riboflavin biosynthetic process"/>
    <property type="evidence" value="ECO:0007669"/>
    <property type="project" value="UniProtKB-UniPathway"/>
</dbReference>
<evidence type="ECO:0000256" key="15">
    <source>
        <dbReference type="PIRSR" id="PIRSR006769-2"/>
    </source>
</evidence>
<keyword evidence="6 13" id="KW-0686">Riboflavin biosynthesis</keyword>
<proteinExistence type="inferred from homology"/>
<reference evidence="19 20" key="1">
    <citation type="submission" date="2019-02" db="EMBL/GenBank/DDBJ databases">
        <title>Deep-cultivation of Planctomycetes and their phenomic and genomic characterization uncovers novel biology.</title>
        <authorList>
            <person name="Wiegand S."/>
            <person name="Jogler M."/>
            <person name="Boedeker C."/>
            <person name="Pinto D."/>
            <person name="Vollmers J."/>
            <person name="Rivas-Marin E."/>
            <person name="Kohn T."/>
            <person name="Peeters S.H."/>
            <person name="Heuer A."/>
            <person name="Rast P."/>
            <person name="Oberbeckmann S."/>
            <person name="Bunk B."/>
            <person name="Jeske O."/>
            <person name="Meyerdierks A."/>
            <person name="Storesund J.E."/>
            <person name="Kallscheuer N."/>
            <person name="Luecker S."/>
            <person name="Lage O.M."/>
            <person name="Pohl T."/>
            <person name="Merkel B.J."/>
            <person name="Hornburger P."/>
            <person name="Mueller R.-W."/>
            <person name="Bruemmer F."/>
            <person name="Labrenz M."/>
            <person name="Spormann A.M."/>
            <person name="Op Den Camp H."/>
            <person name="Overmann J."/>
            <person name="Amann R."/>
            <person name="Jetten M.S.M."/>
            <person name="Mascher T."/>
            <person name="Medema M.H."/>
            <person name="Devos D.P."/>
            <person name="Kaster A.-K."/>
            <person name="Ovreas L."/>
            <person name="Rohde M."/>
            <person name="Galperin M.Y."/>
            <person name="Jogler C."/>
        </authorList>
    </citation>
    <scope>NUCLEOTIDE SEQUENCE [LARGE SCALE GENOMIC DNA]</scope>
    <source>
        <strain evidence="19 20">KOR42</strain>
    </source>
</reference>
<comment type="catalytic activity">
    <reaction evidence="13">
        <text>2,5-diamino-6-hydroxy-4-(5-phosphoribosylamino)-pyrimidine + H2O + H(+) = 5-amino-6-(5-phospho-D-ribosylamino)uracil + NH4(+)</text>
        <dbReference type="Rhea" id="RHEA:21868"/>
        <dbReference type="ChEBI" id="CHEBI:15377"/>
        <dbReference type="ChEBI" id="CHEBI:15378"/>
        <dbReference type="ChEBI" id="CHEBI:28938"/>
        <dbReference type="ChEBI" id="CHEBI:58453"/>
        <dbReference type="ChEBI" id="CHEBI:58614"/>
        <dbReference type="EC" id="3.5.4.26"/>
    </reaction>
</comment>
<dbReference type="GO" id="GO:0050661">
    <property type="term" value="F:NADP binding"/>
    <property type="evidence" value="ECO:0007669"/>
    <property type="project" value="InterPro"/>
</dbReference>
<evidence type="ECO:0000256" key="13">
    <source>
        <dbReference type="PIRNR" id="PIRNR006769"/>
    </source>
</evidence>
<evidence type="ECO:0000256" key="8">
    <source>
        <dbReference type="ARBA" id="ARBA00022801"/>
    </source>
</evidence>
<dbReference type="Proteomes" id="UP000317243">
    <property type="component" value="Unassembled WGS sequence"/>
</dbReference>
<dbReference type="PROSITE" id="PS51747">
    <property type="entry name" value="CYT_DCMP_DEAMINASES_2"/>
    <property type="match status" value="1"/>
</dbReference>
<evidence type="ECO:0000256" key="17">
    <source>
        <dbReference type="SAM" id="MobiDB-lite"/>
    </source>
</evidence>
<sequence length="391" mass="42148">MDGTEDLGSSQSRERFRSDSEAMTRALSLARKGLGSVEPNPPVGAVIVDSQGKLIAEGYHQRYGGPHAEVVALENAASEVRGGTLYVTLEPCSHHGKTPPCADAVIAAGLSKVVIGTMDPAEHVCGQGIERLRAAGIMVEVGVCEPEALQLIAAFKKLQCEKLPYLHAKWAMTLDGRIASRTKASKWISNERSRSIVHQLRGRMDGILTGIGTVLADDPLLTARPQGPRIPTRIVLDRQLRLPLDSQLIRTADDAPVLVFCTDQALEQRIQQVEGLGVEVEVVEIDSQTNQVDLTAVLTELGRRQMTNVLIESGGTLLGSLIDQDCVDEVHCFIAPRIIGGQGAISPILGNGFDTMDQARQLRNSVVEVLDGDVYIRGELIRSGMNQLGSE</sequence>
<comment type="cofactor">
    <cofactor evidence="13 16">
        <name>Zn(2+)</name>
        <dbReference type="ChEBI" id="CHEBI:29105"/>
    </cofactor>
    <text evidence="13 16">Binds 1 zinc ion.</text>
</comment>
<feature type="binding site" evidence="16">
    <location>
        <position position="101"/>
    </location>
    <ligand>
        <name>Zn(2+)</name>
        <dbReference type="ChEBI" id="CHEBI:29105"/>
        <note>catalytic</note>
    </ligand>
</feature>
<dbReference type="SUPFAM" id="SSF53927">
    <property type="entry name" value="Cytidine deaminase-like"/>
    <property type="match status" value="1"/>
</dbReference>
<dbReference type="PROSITE" id="PS00903">
    <property type="entry name" value="CYT_DCMP_DEAMINASES_1"/>
    <property type="match status" value="1"/>
</dbReference>
<comment type="function">
    <text evidence="1 13">Converts 2,5-diamino-6-(ribosylamino)-4(3h)-pyrimidinone 5'-phosphate into 5-amino-6-(ribosylamino)-2,4(1h,3h)-pyrimidinedione 5'-phosphate.</text>
</comment>
<evidence type="ECO:0000256" key="6">
    <source>
        <dbReference type="ARBA" id="ARBA00022619"/>
    </source>
</evidence>
<comment type="similarity">
    <text evidence="5 13">In the C-terminal section; belongs to the HTP reductase family.</text>
</comment>
<dbReference type="PIRSF" id="PIRSF006769">
    <property type="entry name" value="RibD"/>
    <property type="match status" value="1"/>
</dbReference>
<keyword evidence="12" id="KW-0511">Multifunctional enzyme</keyword>
<evidence type="ECO:0000256" key="14">
    <source>
        <dbReference type="PIRSR" id="PIRSR006769-1"/>
    </source>
</evidence>
<keyword evidence="20" id="KW-1185">Reference proteome</keyword>
<dbReference type="Pfam" id="PF00383">
    <property type="entry name" value="dCMP_cyt_deam_1"/>
    <property type="match status" value="1"/>
</dbReference>
<dbReference type="Gene3D" id="3.40.140.10">
    <property type="entry name" value="Cytidine Deaminase, domain 2"/>
    <property type="match status" value="1"/>
</dbReference>
<feature type="binding site" evidence="15">
    <location>
        <position position="201"/>
    </location>
    <ligand>
        <name>substrate</name>
    </ligand>
</feature>
<evidence type="ECO:0000256" key="7">
    <source>
        <dbReference type="ARBA" id="ARBA00022723"/>
    </source>
</evidence>
<feature type="active site" description="Proton donor" evidence="14">
    <location>
        <position position="69"/>
    </location>
</feature>
<evidence type="ECO:0000313" key="20">
    <source>
        <dbReference type="Proteomes" id="UP000317243"/>
    </source>
</evidence>
<gene>
    <name evidence="19" type="primary">ribD</name>
    <name evidence="19" type="ORF">KOR42_36840</name>
</gene>
<dbReference type="PANTHER" id="PTHR38011:SF7">
    <property type="entry name" value="2,5-DIAMINO-6-RIBOSYLAMINO-4(3H)-PYRIMIDINONE 5'-PHOSPHATE REDUCTASE"/>
    <property type="match status" value="1"/>
</dbReference>
<accession>A0A5C5WH72</accession>
<comment type="caution">
    <text evidence="19">The sequence shown here is derived from an EMBL/GenBank/DDBJ whole genome shotgun (WGS) entry which is preliminary data.</text>
</comment>
<dbReference type="InterPro" id="IPR016193">
    <property type="entry name" value="Cytidine_deaminase-like"/>
</dbReference>
<feature type="binding site" evidence="15">
    <location>
        <position position="312"/>
    </location>
    <ligand>
        <name>substrate</name>
    </ligand>
</feature>
<dbReference type="InterPro" id="IPR050765">
    <property type="entry name" value="Riboflavin_Biosynth_HTPR"/>
</dbReference>
<dbReference type="UniPathway" id="UPA00275">
    <property type="reaction ID" value="UER00401"/>
</dbReference>
<evidence type="ECO:0000256" key="2">
    <source>
        <dbReference type="ARBA" id="ARBA00004882"/>
    </source>
</evidence>
<dbReference type="EC" id="1.1.1.193" evidence="13"/>
<dbReference type="GO" id="GO:0008835">
    <property type="term" value="F:diaminohydroxyphosphoribosylaminopyrimidine deaminase activity"/>
    <property type="evidence" value="ECO:0007669"/>
    <property type="project" value="UniProtKB-EC"/>
</dbReference>
<evidence type="ECO:0000256" key="16">
    <source>
        <dbReference type="PIRSR" id="PIRSR006769-3"/>
    </source>
</evidence>
<dbReference type="InterPro" id="IPR011549">
    <property type="entry name" value="RibD_C"/>
</dbReference>
<feature type="binding site" evidence="15">
    <location>
        <position position="221"/>
    </location>
    <ligand>
        <name>NADP(+)</name>
        <dbReference type="ChEBI" id="CHEBI:58349"/>
    </ligand>
</feature>